<dbReference type="EMBL" id="JBHTJA010000084">
    <property type="protein sequence ID" value="MFD0904387.1"/>
    <property type="molecule type" value="Genomic_DNA"/>
</dbReference>
<accession>A0ABW3EZB9</accession>
<name>A0ABW3EZB9_9ACTN</name>
<comment type="caution">
    <text evidence="3">The sequence shown here is derived from an EMBL/GenBank/DDBJ whole genome shotgun (WGS) entry which is preliminary data.</text>
</comment>
<comment type="similarity">
    <text evidence="1">Belongs to the cytochrome P450 family.</text>
</comment>
<dbReference type="RefSeq" id="WP_378304197.1">
    <property type="nucleotide sequence ID" value="NZ_JBHTJA010000084.1"/>
</dbReference>
<sequence>MNPLPLSATTTCPDTRPVFDRLWRDHGPVAPVELEPGVHAWLVMGYEELKTITGTPRLFSRDGRDWRAFRDGAVPPGSPLGPMMSFRDDVTGHDGDEHRRLRRPIEDAIAAVDHRRLRRTVEYLCRGLIGAFAGRGSADLVAEYAATVPLLAIGGLIGFAPRQSRELRDALRARSGSGEDAREGDRRFEALLGGLLAERRERPADDAASLLLAHPDLRTEAEVRQSVAVLVSGGNHTTMSWIAQTLRLMLTDPRFAGRVRGGRLGIDDALDEVLAIAPPMINMPARYALRDTELGGRAIARGDALVLGLAAVAHDVRAHAGSQFWQRGNRAHLAWSAGPHACPARDPARTIARTAVATVLHALRGVRLAIDPADIEYEPSPWTRRPARLPVTFTHADPGGAHGRRPGHRP</sequence>
<dbReference type="PANTHER" id="PTHR46696:SF1">
    <property type="entry name" value="CYTOCHROME P450 YJIB-RELATED"/>
    <property type="match status" value="1"/>
</dbReference>
<dbReference type="PRINTS" id="PR00359">
    <property type="entry name" value="BP450"/>
</dbReference>
<evidence type="ECO:0000256" key="1">
    <source>
        <dbReference type="ARBA" id="ARBA00010617"/>
    </source>
</evidence>
<evidence type="ECO:0000313" key="3">
    <source>
        <dbReference type="EMBL" id="MFD0904387.1"/>
    </source>
</evidence>
<reference evidence="4" key="1">
    <citation type="journal article" date="2019" name="Int. J. Syst. Evol. Microbiol.">
        <title>The Global Catalogue of Microorganisms (GCM) 10K type strain sequencing project: providing services to taxonomists for standard genome sequencing and annotation.</title>
        <authorList>
            <consortium name="The Broad Institute Genomics Platform"/>
            <consortium name="The Broad Institute Genome Sequencing Center for Infectious Disease"/>
            <person name="Wu L."/>
            <person name="Ma J."/>
        </authorList>
    </citation>
    <scope>NUCLEOTIDE SEQUENCE [LARGE SCALE GENOMIC DNA]</scope>
    <source>
        <strain evidence="4">JCM 31202</strain>
    </source>
</reference>
<protein>
    <submittedName>
        <fullName evidence="3">Cytochrome P450</fullName>
    </submittedName>
</protein>
<dbReference type="Gene3D" id="1.10.630.10">
    <property type="entry name" value="Cytochrome P450"/>
    <property type="match status" value="1"/>
</dbReference>
<dbReference type="Proteomes" id="UP001596972">
    <property type="component" value="Unassembled WGS sequence"/>
</dbReference>
<dbReference type="InterPro" id="IPR002397">
    <property type="entry name" value="Cyt_P450_B"/>
</dbReference>
<proteinExistence type="inferred from homology"/>
<dbReference type="PANTHER" id="PTHR46696">
    <property type="entry name" value="P450, PUTATIVE (EUROFUNG)-RELATED"/>
    <property type="match status" value="1"/>
</dbReference>
<dbReference type="SUPFAM" id="SSF48264">
    <property type="entry name" value="Cytochrome P450"/>
    <property type="match status" value="1"/>
</dbReference>
<dbReference type="InterPro" id="IPR036396">
    <property type="entry name" value="Cyt_P450_sf"/>
</dbReference>
<keyword evidence="4" id="KW-1185">Reference proteome</keyword>
<gene>
    <name evidence="3" type="ORF">ACFQ11_28660</name>
</gene>
<evidence type="ECO:0000313" key="4">
    <source>
        <dbReference type="Proteomes" id="UP001596972"/>
    </source>
</evidence>
<feature type="region of interest" description="Disordered" evidence="2">
    <location>
        <begin position="389"/>
        <end position="410"/>
    </location>
</feature>
<organism evidence="3 4">
    <name type="scientific">Actinomadura sediminis</name>
    <dbReference type="NCBI Taxonomy" id="1038904"/>
    <lineage>
        <taxon>Bacteria</taxon>
        <taxon>Bacillati</taxon>
        <taxon>Actinomycetota</taxon>
        <taxon>Actinomycetes</taxon>
        <taxon>Streptosporangiales</taxon>
        <taxon>Thermomonosporaceae</taxon>
        <taxon>Actinomadura</taxon>
    </lineage>
</organism>
<evidence type="ECO:0000256" key="2">
    <source>
        <dbReference type="SAM" id="MobiDB-lite"/>
    </source>
</evidence>